<dbReference type="InterPro" id="IPR017896">
    <property type="entry name" value="4Fe4S_Fe-S-bd"/>
</dbReference>
<keyword evidence="3" id="KW-0408">Iron</keyword>
<dbReference type="InParanoid" id="A0A0D2J9E2"/>
<dbReference type="STRING" id="1429043.X474_20680"/>
<dbReference type="Gene3D" id="3.30.70.20">
    <property type="match status" value="1"/>
</dbReference>
<dbReference type="Gene3D" id="3.30.413.10">
    <property type="entry name" value="Sulfite Reductase Hemoprotein, domain 1"/>
    <property type="match status" value="1"/>
</dbReference>
<dbReference type="RefSeq" id="WP_044350999.1">
    <property type="nucleotide sequence ID" value="NZ_AZAC01000034.1"/>
</dbReference>
<evidence type="ECO:0000259" key="5">
    <source>
        <dbReference type="PROSITE" id="PS51379"/>
    </source>
</evidence>
<dbReference type="SUPFAM" id="SSF56014">
    <property type="entry name" value="Nitrite and sulphite reductase 4Fe-4S domain-like"/>
    <property type="match status" value="1"/>
</dbReference>
<gene>
    <name evidence="6" type="ORF">X474_20680</name>
</gene>
<evidence type="ECO:0000256" key="3">
    <source>
        <dbReference type="ARBA" id="ARBA00023004"/>
    </source>
</evidence>
<accession>A0A0D2J9E2</accession>
<evidence type="ECO:0000256" key="4">
    <source>
        <dbReference type="ARBA" id="ARBA00023014"/>
    </source>
</evidence>
<dbReference type="Pfam" id="PF01077">
    <property type="entry name" value="NIR_SIR"/>
    <property type="match status" value="1"/>
</dbReference>
<evidence type="ECO:0000256" key="1">
    <source>
        <dbReference type="ARBA" id="ARBA00022485"/>
    </source>
</evidence>
<evidence type="ECO:0000313" key="6">
    <source>
        <dbReference type="EMBL" id="KIX12326.1"/>
    </source>
</evidence>
<dbReference type="GO" id="GO:0016491">
    <property type="term" value="F:oxidoreductase activity"/>
    <property type="evidence" value="ECO:0007669"/>
    <property type="project" value="InterPro"/>
</dbReference>
<dbReference type="Pfam" id="PF00037">
    <property type="entry name" value="Fer4"/>
    <property type="match status" value="1"/>
</dbReference>
<comment type="caution">
    <text evidence="6">The sequence shown here is derived from an EMBL/GenBank/DDBJ whole genome shotgun (WGS) entry which is preliminary data.</text>
</comment>
<dbReference type="InterPro" id="IPR006067">
    <property type="entry name" value="NO2/SO3_Rdtase_4Fe4S_dom"/>
</dbReference>
<dbReference type="PANTHER" id="PTHR24960">
    <property type="entry name" value="PHOTOSYSTEM I IRON-SULFUR CENTER-RELATED"/>
    <property type="match status" value="1"/>
</dbReference>
<feature type="domain" description="4Fe-4S ferredoxin-type" evidence="5">
    <location>
        <begin position="97"/>
        <end position="126"/>
    </location>
</feature>
<proteinExistence type="predicted"/>
<protein>
    <recommendedName>
        <fullName evidence="5">4Fe-4S ferredoxin-type domain-containing protein</fullName>
    </recommendedName>
</protein>
<dbReference type="AlphaFoldDB" id="A0A0D2J9E2"/>
<dbReference type="EMBL" id="AZAC01000034">
    <property type="protein sequence ID" value="KIX12326.1"/>
    <property type="molecule type" value="Genomic_DNA"/>
</dbReference>
<sequence length="217" mass="23561">MQLGSNKADQNQTDLAMVNITACKGVTGCCPQTLLPEADWVKLMETWLSSAKVQERLAQRNALKSARAHKGLKIALSGCPNGCARHQVADLAVVGMMAPLFNEEACIACGVCVPECPDRALDLKNNRLIRQDHKCQGCFTCSGICPEEAFKPAIRQVGILAGGRLGRHPAWAREVARIESPEKAMQVISDLFEKFLSTSEPAARFGHWFQEQGKGGA</sequence>
<dbReference type="PANTHER" id="PTHR24960:SF79">
    <property type="entry name" value="PHOTOSYSTEM I IRON-SULFUR CENTER"/>
    <property type="match status" value="1"/>
</dbReference>
<dbReference type="Proteomes" id="UP000032233">
    <property type="component" value="Unassembled WGS sequence"/>
</dbReference>
<dbReference type="SUPFAM" id="SSF54862">
    <property type="entry name" value="4Fe-4S ferredoxins"/>
    <property type="match status" value="1"/>
</dbReference>
<evidence type="ECO:0000256" key="2">
    <source>
        <dbReference type="ARBA" id="ARBA00022723"/>
    </source>
</evidence>
<organism evidence="6 7">
    <name type="scientific">Dethiosulfatarculus sandiegensis</name>
    <dbReference type="NCBI Taxonomy" id="1429043"/>
    <lineage>
        <taxon>Bacteria</taxon>
        <taxon>Pseudomonadati</taxon>
        <taxon>Thermodesulfobacteriota</taxon>
        <taxon>Desulfarculia</taxon>
        <taxon>Desulfarculales</taxon>
        <taxon>Desulfarculaceae</taxon>
        <taxon>Dethiosulfatarculus</taxon>
    </lineage>
</organism>
<dbReference type="InterPro" id="IPR050157">
    <property type="entry name" value="PSI_iron-sulfur_center"/>
</dbReference>
<dbReference type="PROSITE" id="PS51379">
    <property type="entry name" value="4FE4S_FER_2"/>
    <property type="match status" value="2"/>
</dbReference>
<dbReference type="InterPro" id="IPR017900">
    <property type="entry name" value="4Fe4S_Fe_S_CS"/>
</dbReference>
<dbReference type="PROSITE" id="PS00365">
    <property type="entry name" value="NIR_SIR"/>
    <property type="match status" value="1"/>
</dbReference>
<dbReference type="PROSITE" id="PS00198">
    <property type="entry name" value="4FE4S_FER_1"/>
    <property type="match status" value="2"/>
</dbReference>
<keyword evidence="4" id="KW-0411">Iron-sulfur</keyword>
<keyword evidence="7" id="KW-1185">Reference proteome</keyword>
<dbReference type="InterPro" id="IPR045854">
    <property type="entry name" value="NO2/SO3_Rdtase_4Fe4S_sf"/>
</dbReference>
<dbReference type="InterPro" id="IPR006066">
    <property type="entry name" value="NO2/SO3_Rdtase_FeS/sirohaem_BS"/>
</dbReference>
<keyword evidence="2" id="KW-0479">Metal-binding</keyword>
<keyword evidence="1" id="KW-0004">4Fe-4S</keyword>
<dbReference type="GO" id="GO:0046872">
    <property type="term" value="F:metal ion binding"/>
    <property type="evidence" value="ECO:0007669"/>
    <property type="project" value="UniProtKB-KW"/>
</dbReference>
<dbReference type="GO" id="GO:0020037">
    <property type="term" value="F:heme binding"/>
    <property type="evidence" value="ECO:0007669"/>
    <property type="project" value="InterPro"/>
</dbReference>
<name>A0A0D2J9E2_9BACT</name>
<reference evidence="6 7" key="1">
    <citation type="submission" date="2013-11" db="EMBL/GenBank/DDBJ databases">
        <title>Metagenomic analysis of a methanogenic consortium involved in long chain n-alkane degradation.</title>
        <authorList>
            <person name="Davidova I.A."/>
            <person name="Callaghan A.V."/>
            <person name="Wawrik B."/>
            <person name="Pruitt S."/>
            <person name="Marks C."/>
            <person name="Duncan K.E."/>
            <person name="Suflita J.M."/>
        </authorList>
    </citation>
    <scope>NUCLEOTIDE SEQUENCE [LARGE SCALE GENOMIC DNA]</scope>
    <source>
        <strain evidence="6 7">SPR</strain>
    </source>
</reference>
<dbReference type="GO" id="GO:0051539">
    <property type="term" value="F:4 iron, 4 sulfur cluster binding"/>
    <property type="evidence" value="ECO:0007669"/>
    <property type="project" value="UniProtKB-KW"/>
</dbReference>
<evidence type="ECO:0000313" key="7">
    <source>
        <dbReference type="Proteomes" id="UP000032233"/>
    </source>
</evidence>
<feature type="domain" description="4Fe-4S ferredoxin-type" evidence="5">
    <location>
        <begin position="127"/>
        <end position="155"/>
    </location>
</feature>
<dbReference type="OrthoDB" id="9800558at2"/>